<protein>
    <submittedName>
        <fullName evidence="1">ERF family protein</fullName>
    </submittedName>
</protein>
<evidence type="ECO:0000313" key="2">
    <source>
        <dbReference type="Proteomes" id="UP000326678"/>
    </source>
</evidence>
<dbReference type="EMBL" id="CP045227">
    <property type="protein sequence ID" value="QFS50632.1"/>
    <property type="molecule type" value="Genomic_DNA"/>
</dbReference>
<name>A0A5P8WDL3_9NOSO</name>
<accession>A0A5P8WDL3</accession>
<dbReference type="RefSeq" id="WP_194198992.1">
    <property type="nucleotide sequence ID" value="NZ_CP045227.1"/>
</dbReference>
<gene>
    <name evidence="1" type="ORF">GXM_08126</name>
</gene>
<dbReference type="AlphaFoldDB" id="A0A5P8WDL3"/>
<evidence type="ECO:0000313" key="1">
    <source>
        <dbReference type="EMBL" id="QFS50632.1"/>
    </source>
</evidence>
<keyword evidence="2" id="KW-1185">Reference proteome</keyword>
<proteinExistence type="predicted"/>
<reference evidence="1 2" key="1">
    <citation type="submission" date="2019-10" db="EMBL/GenBank/DDBJ databases">
        <title>Genomic and transcriptomic insights into the perfect genentic adaptation of a filamentous nitrogen-fixing cyanobacterium to rice fields.</title>
        <authorList>
            <person name="Chen Z."/>
        </authorList>
    </citation>
    <scope>NUCLEOTIDE SEQUENCE [LARGE SCALE GENOMIC DNA]</scope>
    <source>
        <strain evidence="1">CCNUC1</strain>
    </source>
</reference>
<dbReference type="Proteomes" id="UP000326678">
    <property type="component" value="Chromosome Gxm2"/>
</dbReference>
<dbReference type="KEGG" id="nsh:GXM_08126"/>
<sequence length="53" mass="5876">MCLAWAGNKFVHPNHAVNSYQKHVIDAVLRGVSEMEAIQAWMDGALAQLPELN</sequence>
<organism evidence="1 2">
    <name type="scientific">Nostoc sphaeroides CCNUC1</name>
    <dbReference type="NCBI Taxonomy" id="2653204"/>
    <lineage>
        <taxon>Bacteria</taxon>
        <taxon>Bacillati</taxon>
        <taxon>Cyanobacteriota</taxon>
        <taxon>Cyanophyceae</taxon>
        <taxon>Nostocales</taxon>
        <taxon>Nostocaceae</taxon>
        <taxon>Nostoc</taxon>
    </lineage>
</organism>